<evidence type="ECO:0000313" key="3">
    <source>
        <dbReference type="Proteomes" id="UP000236291"/>
    </source>
</evidence>
<comment type="caution">
    <text evidence="2">The sequence shown here is derived from an EMBL/GenBank/DDBJ whole genome shotgun (WGS) entry which is preliminary data.</text>
</comment>
<proteinExistence type="predicted"/>
<protein>
    <submittedName>
        <fullName evidence="2">Uncharacterized protein</fullName>
    </submittedName>
</protein>
<accession>A0A2K3M554</accession>
<organism evidence="2 3">
    <name type="scientific">Trifolium pratense</name>
    <name type="common">Red clover</name>
    <dbReference type="NCBI Taxonomy" id="57577"/>
    <lineage>
        <taxon>Eukaryota</taxon>
        <taxon>Viridiplantae</taxon>
        <taxon>Streptophyta</taxon>
        <taxon>Embryophyta</taxon>
        <taxon>Tracheophyta</taxon>
        <taxon>Spermatophyta</taxon>
        <taxon>Magnoliopsida</taxon>
        <taxon>eudicotyledons</taxon>
        <taxon>Gunneridae</taxon>
        <taxon>Pentapetalae</taxon>
        <taxon>rosids</taxon>
        <taxon>fabids</taxon>
        <taxon>Fabales</taxon>
        <taxon>Fabaceae</taxon>
        <taxon>Papilionoideae</taxon>
        <taxon>50 kb inversion clade</taxon>
        <taxon>NPAAA clade</taxon>
        <taxon>Hologalegina</taxon>
        <taxon>IRL clade</taxon>
        <taxon>Trifolieae</taxon>
        <taxon>Trifolium</taxon>
    </lineage>
</organism>
<dbReference type="AlphaFoldDB" id="A0A2K3M554"/>
<evidence type="ECO:0000313" key="2">
    <source>
        <dbReference type="EMBL" id="PNX85904.1"/>
    </source>
</evidence>
<gene>
    <name evidence="2" type="ORF">L195_g041978</name>
</gene>
<feature type="region of interest" description="Disordered" evidence="1">
    <location>
        <begin position="108"/>
        <end position="129"/>
    </location>
</feature>
<dbReference type="Proteomes" id="UP000236291">
    <property type="component" value="Unassembled WGS sequence"/>
</dbReference>
<reference evidence="2 3" key="1">
    <citation type="journal article" date="2014" name="Am. J. Bot.">
        <title>Genome assembly and annotation for red clover (Trifolium pratense; Fabaceae).</title>
        <authorList>
            <person name="Istvanek J."/>
            <person name="Jaros M."/>
            <person name="Krenek A."/>
            <person name="Repkova J."/>
        </authorList>
    </citation>
    <scope>NUCLEOTIDE SEQUENCE [LARGE SCALE GENOMIC DNA]</scope>
    <source>
        <strain evidence="3">cv. Tatra</strain>
        <tissue evidence="2">Young leaves</tissue>
    </source>
</reference>
<name>A0A2K3M554_TRIPR</name>
<feature type="compositionally biased region" description="Basic and acidic residues" evidence="1">
    <location>
        <begin position="115"/>
        <end position="129"/>
    </location>
</feature>
<evidence type="ECO:0000256" key="1">
    <source>
        <dbReference type="SAM" id="MobiDB-lite"/>
    </source>
</evidence>
<reference evidence="2 3" key="2">
    <citation type="journal article" date="2017" name="Front. Plant Sci.">
        <title>Gene Classification and Mining of Molecular Markers Useful in Red Clover (Trifolium pratense) Breeding.</title>
        <authorList>
            <person name="Istvanek J."/>
            <person name="Dluhosova J."/>
            <person name="Dluhos P."/>
            <person name="Patkova L."/>
            <person name="Nedelnik J."/>
            <person name="Repkova J."/>
        </authorList>
    </citation>
    <scope>NUCLEOTIDE SEQUENCE [LARGE SCALE GENOMIC DNA]</scope>
    <source>
        <strain evidence="3">cv. Tatra</strain>
        <tissue evidence="2">Young leaves</tissue>
    </source>
</reference>
<dbReference type="EMBL" id="ASHM01049858">
    <property type="protein sequence ID" value="PNX85904.1"/>
    <property type="molecule type" value="Genomic_DNA"/>
</dbReference>
<sequence>MLILILTLPLRTKVSLKLLKETIPEKDAAHDATTSVAQENLDYIVIPESPDNVIVPDKENGSEATATDNVFVHDTYVIPRADDSGKTMFVPLNVDEFAEKDSNVIDVDNLNSRESPAESKKKSLTRKEISSSVLDFDEEQHVIASSGTS</sequence>